<dbReference type="Proteomes" id="UP000676336">
    <property type="component" value="Unassembled WGS sequence"/>
</dbReference>
<proteinExistence type="predicted"/>
<evidence type="ECO:0000313" key="1">
    <source>
        <dbReference type="EMBL" id="CAF5194696.1"/>
    </source>
</evidence>
<name>A0A8S3I5R7_9BILA</name>
<comment type="caution">
    <text evidence="1">The sequence shown here is derived from an EMBL/GenBank/DDBJ whole genome shotgun (WGS) entry which is preliminary data.</text>
</comment>
<dbReference type="AlphaFoldDB" id="A0A8S3I5R7"/>
<sequence length="62" mass="7180">MVQNPRSNKLTLRSGMNSCMIISDLSQESYMIIQDHTENHTKNRRLCDLMSDLTADFVYDPT</sequence>
<accession>A0A8S3I5R7</accession>
<gene>
    <name evidence="1" type="ORF">SMN809_LOCUS73543</name>
</gene>
<organism evidence="1 2">
    <name type="scientific">Rotaria magnacalcarata</name>
    <dbReference type="NCBI Taxonomy" id="392030"/>
    <lineage>
        <taxon>Eukaryota</taxon>
        <taxon>Metazoa</taxon>
        <taxon>Spiralia</taxon>
        <taxon>Gnathifera</taxon>
        <taxon>Rotifera</taxon>
        <taxon>Eurotatoria</taxon>
        <taxon>Bdelloidea</taxon>
        <taxon>Philodinida</taxon>
        <taxon>Philodinidae</taxon>
        <taxon>Rotaria</taxon>
    </lineage>
</organism>
<dbReference type="EMBL" id="CAJOBI010328107">
    <property type="protein sequence ID" value="CAF5194696.1"/>
    <property type="molecule type" value="Genomic_DNA"/>
</dbReference>
<evidence type="ECO:0000313" key="2">
    <source>
        <dbReference type="Proteomes" id="UP000676336"/>
    </source>
</evidence>
<protein>
    <submittedName>
        <fullName evidence="1">Uncharacterized protein</fullName>
    </submittedName>
</protein>
<feature type="non-terminal residue" evidence="1">
    <location>
        <position position="62"/>
    </location>
</feature>
<reference evidence="1" key="1">
    <citation type="submission" date="2021-02" db="EMBL/GenBank/DDBJ databases">
        <authorList>
            <person name="Nowell W R."/>
        </authorList>
    </citation>
    <scope>NUCLEOTIDE SEQUENCE</scope>
</reference>